<feature type="region of interest" description="Disordered" evidence="6">
    <location>
        <begin position="1319"/>
        <end position="1390"/>
    </location>
</feature>
<dbReference type="STRING" id="303518.ENSPNYP00000021355"/>
<dbReference type="FunFam" id="1.10.220.60:FF:000003">
    <property type="entry name" value="GRIP and coiled-coil domain-containing protein 2"/>
    <property type="match status" value="1"/>
</dbReference>
<dbReference type="InterPro" id="IPR032023">
    <property type="entry name" value="GCC2_Rab_bind"/>
</dbReference>
<organism evidence="8">
    <name type="scientific">Pundamilia nyererei</name>
    <dbReference type="NCBI Taxonomy" id="303518"/>
    <lineage>
        <taxon>Eukaryota</taxon>
        <taxon>Metazoa</taxon>
        <taxon>Chordata</taxon>
        <taxon>Craniata</taxon>
        <taxon>Vertebrata</taxon>
        <taxon>Euteleostomi</taxon>
        <taxon>Actinopterygii</taxon>
        <taxon>Neopterygii</taxon>
        <taxon>Teleostei</taxon>
        <taxon>Neoteleostei</taxon>
        <taxon>Acanthomorphata</taxon>
        <taxon>Ovalentaria</taxon>
        <taxon>Cichlomorphae</taxon>
        <taxon>Cichliformes</taxon>
        <taxon>Cichlidae</taxon>
        <taxon>African cichlids</taxon>
        <taxon>Pseudocrenilabrinae</taxon>
        <taxon>Haplochromini</taxon>
        <taxon>Pundamilia</taxon>
    </lineage>
</organism>
<dbReference type="PANTHER" id="PTHR18902">
    <property type="entry name" value="NUCLEAR MITOTIC APPARATUS PROTEIN 1-RELATED"/>
    <property type="match status" value="1"/>
</dbReference>
<feature type="region of interest" description="Disordered" evidence="6">
    <location>
        <begin position="191"/>
        <end position="210"/>
    </location>
</feature>
<reference evidence="8" key="1">
    <citation type="submission" date="2023-09" db="UniProtKB">
        <authorList>
            <consortium name="Ensembl"/>
        </authorList>
    </citation>
    <scope>IDENTIFICATION</scope>
</reference>
<evidence type="ECO:0000256" key="2">
    <source>
        <dbReference type="ARBA" id="ARBA00022490"/>
    </source>
</evidence>
<dbReference type="PANTHER" id="PTHR18902:SF25">
    <property type="entry name" value="GRIP AND COILED-COIL DOMAIN-CONTAINING PROTEIN 2"/>
    <property type="match status" value="1"/>
</dbReference>
<feature type="coiled-coil region" evidence="5">
    <location>
        <begin position="1440"/>
        <end position="1467"/>
    </location>
</feature>
<feature type="coiled-coil region" evidence="5">
    <location>
        <begin position="917"/>
        <end position="951"/>
    </location>
</feature>
<feature type="coiled-coil region" evidence="5">
    <location>
        <begin position="1121"/>
        <end position="1162"/>
    </location>
</feature>
<keyword evidence="2" id="KW-0963">Cytoplasm</keyword>
<dbReference type="InterPro" id="IPR000237">
    <property type="entry name" value="GRIP_dom"/>
</dbReference>
<accession>A0A3B4GEJ8</accession>
<feature type="compositionally biased region" description="Polar residues" evidence="6">
    <location>
        <begin position="297"/>
        <end position="309"/>
    </location>
</feature>
<gene>
    <name evidence="8" type="primary">GCC2</name>
</gene>
<evidence type="ECO:0000256" key="5">
    <source>
        <dbReference type="SAM" id="Coils"/>
    </source>
</evidence>
<feature type="region of interest" description="Disordered" evidence="6">
    <location>
        <begin position="296"/>
        <end position="339"/>
    </location>
</feature>
<keyword evidence="3" id="KW-0597">Phosphoprotein</keyword>
<evidence type="ECO:0000256" key="3">
    <source>
        <dbReference type="ARBA" id="ARBA00022553"/>
    </source>
</evidence>
<dbReference type="Pfam" id="PF01465">
    <property type="entry name" value="GRIP"/>
    <property type="match status" value="1"/>
</dbReference>
<feature type="coiled-coil region" evidence="5">
    <location>
        <begin position="108"/>
        <end position="186"/>
    </location>
</feature>
<feature type="coiled-coil region" evidence="5">
    <location>
        <begin position="1012"/>
        <end position="1081"/>
    </location>
</feature>
<dbReference type="GeneTree" id="ENSGT00950000183078"/>
<feature type="compositionally biased region" description="Polar residues" evidence="6">
    <location>
        <begin position="1379"/>
        <end position="1390"/>
    </location>
</feature>
<dbReference type="GO" id="GO:0034499">
    <property type="term" value="P:late endosome to Golgi transport"/>
    <property type="evidence" value="ECO:0007669"/>
    <property type="project" value="TreeGrafter"/>
</dbReference>
<evidence type="ECO:0000256" key="4">
    <source>
        <dbReference type="ARBA" id="ARBA00023054"/>
    </source>
</evidence>
<dbReference type="Ensembl" id="ENSPNYT00000021868.1">
    <property type="protein sequence ID" value="ENSPNYP00000021355.1"/>
    <property type="gene ID" value="ENSPNYG00000016102.1"/>
</dbReference>
<name>A0A3B4GEJ8_9CICH</name>
<protein>
    <submittedName>
        <fullName evidence="8">GRIP and coiled-coil domain containing 2</fullName>
    </submittedName>
</protein>
<feature type="coiled-coil region" evidence="5">
    <location>
        <begin position="837"/>
        <end position="864"/>
    </location>
</feature>
<proteinExistence type="predicted"/>
<dbReference type="InterPro" id="IPR051841">
    <property type="entry name" value="MT-Golgi_org_protein"/>
</dbReference>
<feature type="domain" description="GRIP" evidence="7">
    <location>
        <begin position="1463"/>
        <end position="1513"/>
    </location>
</feature>
<evidence type="ECO:0000256" key="1">
    <source>
        <dbReference type="ARBA" id="ARBA00004496"/>
    </source>
</evidence>
<evidence type="ECO:0000259" key="7">
    <source>
        <dbReference type="PROSITE" id="PS50913"/>
    </source>
</evidence>
<comment type="subcellular location">
    <subcellularLocation>
        <location evidence="1">Cytoplasm</location>
    </subcellularLocation>
</comment>
<feature type="region of interest" description="Disordered" evidence="6">
    <location>
        <begin position="54"/>
        <end position="92"/>
    </location>
</feature>
<dbReference type="GO" id="GO:0005794">
    <property type="term" value="C:Golgi apparatus"/>
    <property type="evidence" value="ECO:0007669"/>
    <property type="project" value="TreeGrafter"/>
</dbReference>
<keyword evidence="4 5" id="KW-0175">Coiled coil</keyword>
<dbReference type="Gene3D" id="1.10.220.60">
    <property type="entry name" value="GRIP domain"/>
    <property type="match status" value="1"/>
</dbReference>
<evidence type="ECO:0000313" key="8">
    <source>
        <dbReference type="Ensembl" id="ENSPNYP00000021355.1"/>
    </source>
</evidence>
<dbReference type="Pfam" id="PF16704">
    <property type="entry name" value="Rab_bind"/>
    <property type="match status" value="1"/>
</dbReference>
<evidence type="ECO:0000256" key="6">
    <source>
        <dbReference type="SAM" id="MobiDB-lite"/>
    </source>
</evidence>
<sequence>MDVVLLEKAETQQSLCSEKLKRDDLAALQGEFDRAIGEHQKKIKALESSIEECTSKHQEEVSHFQKLLKEREERDRERESERERERQADLASAKESAEEVRCCLEAQLETLRAELQTMQERNSQEVLEIQENHQKELTLAQQEVENLKEELAQKSLQHEEEMRTLEEDYEIERERLLLLQEELTEQLALKGKKDVQEEDEEAARGSGIAKMLELSGCSQGDSSHGDGEETETGRLKATLDDVQAQNTMLQDEMTLLSNVKGELEAELERVKEEFQMEREELEFKINELQMLKDSASAEASVTQDPNQQGVLREAEESVTSLAKEQNSQSPEEEQQKLNQELRTKCEALTKERDSAQTECHHMRGILQSFETELGEKTNDFIVQYKAMKEQAANNIRDLNEKVEQLNKERDELLEKVREATDEKNALMGDMQDLKLKLESSQGEEQMSLACEVKQSLEDVTRQNEEIISQLEIKENMTQDLNKRVETLTEERDKMQHLLKIKEEEMQKLNNERTKEIERLQEEKEKEVLLLREEKETELKSLKTETEDKVKCLNEEREKLEGSLKEEFVRSEQTVSTLELTIKELYTEKSDLQQKMEEALSRLSKAQEERELLDSKLAALEAQLNQETSEKQEQEARLNSMKTEAERISGFLGVMEENLGEELQESMREVKDLQARVDELEKERALLRSSLEEAQGERTFEEVQTELKAHIKDLEQERNMLRTNIEEVVKDTEGLQKDLQDMKSVNEKIIEENEKLQAQISLMTKEEEEREEIVRKVEIMEKKSRELKEQLTEKDSLISQLRTEMMISLHAIYKSNLIYKLSCRKEPKILSRTFDESYSSFKKEVITLKEEIESLKAEREKVNSSMKDIIHGAEGYKVGILGWRRLVISSRVSLHTHLTAAINKSFFCFQSETLSSEKEDLLAGMETMRSTLKQLETKNQEMQRQSANLERDLLAERSIKEQKIKVEMKRDGCHLPLLCKQLLCFIFFQIIIKTEAQQSSLLDMEMADYERLVKELNTKLSEKDECVEELKGQINSLNLKEEVLKQEIESLKSQLDQGEEKNAKIKQLLVKTKKDLADAKKQESSLMVLQASLKGELEANQQQLESSKIEVCDLTAERHRLQEQLKSALEQQQRTSSSLQQRIQSLQQERDTAKVELEATTKEFESYKVRVHNVLKQQKSKTTQNEVDSGKLEREQLVSQVEQLRTRLVESQQSLQSSAAELQQLQTEHDTLLERHNKILQETVSKEAELRERLLSLQSENVTLRSDLSQAQADLSSQVEAQRQTYREQLRKLQDDHRATVETLQGQLTRVEEQLFTLQSQNSKHGDSVAVQSSRKPLASDLQRRNTDQNQAGVGPVTLSDLQSMAREEGEGMETTETESFSPAPTSLPSLEQLLTSPEPKQEPFVWTVEPTKEELSEKLNTTTRSMEHMNSLLHETEATNAILMEQITLLKSEVRRLERNQEREKSVANLEYLKNVLLQFIFLRSGSERQALLPVIHTMLQLSPEEKSKLSAIAQGEEEASGSRSSGWTSYLHSWSGIR</sequence>
<dbReference type="Gene3D" id="1.10.287.1490">
    <property type="match status" value="2"/>
</dbReference>
<feature type="compositionally biased region" description="Basic and acidic residues" evidence="6">
    <location>
        <begin position="54"/>
        <end position="88"/>
    </location>
</feature>
<dbReference type="SMART" id="SM00755">
    <property type="entry name" value="Grip"/>
    <property type="match status" value="1"/>
</dbReference>
<dbReference type="PROSITE" id="PS50913">
    <property type="entry name" value="GRIP"/>
    <property type="match status" value="1"/>
</dbReference>